<evidence type="ECO:0000256" key="1">
    <source>
        <dbReference type="SAM" id="SignalP"/>
    </source>
</evidence>
<name>A0ABQ1Z5I4_9BACT</name>
<gene>
    <name evidence="3" type="ORF">GCM10007423_49960</name>
</gene>
<reference evidence="4" key="1">
    <citation type="journal article" date="2019" name="Int. J. Syst. Evol. Microbiol.">
        <title>The Global Catalogue of Microorganisms (GCM) 10K type strain sequencing project: providing services to taxonomists for standard genome sequencing and annotation.</title>
        <authorList>
            <consortium name="The Broad Institute Genomics Platform"/>
            <consortium name="The Broad Institute Genome Sequencing Center for Infectious Disease"/>
            <person name="Wu L."/>
            <person name="Ma J."/>
        </authorList>
    </citation>
    <scope>NUCLEOTIDE SEQUENCE [LARGE SCALE GENOMIC DNA]</scope>
    <source>
        <strain evidence="4">CGMCC 1.15288</strain>
    </source>
</reference>
<comment type="caution">
    <text evidence="3">The sequence shown here is derived from an EMBL/GenBank/DDBJ whole genome shotgun (WGS) entry which is preliminary data.</text>
</comment>
<feature type="chain" id="PRO_5046849256" description="Secretion system C-terminal sorting domain-containing protein" evidence="1">
    <location>
        <begin position="20"/>
        <end position="664"/>
    </location>
</feature>
<protein>
    <recommendedName>
        <fullName evidence="2">Secretion system C-terminal sorting domain-containing protein</fullName>
    </recommendedName>
</protein>
<feature type="signal peptide" evidence="1">
    <location>
        <begin position="1"/>
        <end position="19"/>
    </location>
</feature>
<keyword evidence="4" id="KW-1185">Reference proteome</keyword>
<evidence type="ECO:0000313" key="4">
    <source>
        <dbReference type="Proteomes" id="UP000600214"/>
    </source>
</evidence>
<dbReference type="NCBIfam" id="TIGR04183">
    <property type="entry name" value="Por_Secre_tail"/>
    <property type="match status" value="1"/>
</dbReference>
<dbReference type="InterPro" id="IPR026444">
    <property type="entry name" value="Secre_tail"/>
</dbReference>
<dbReference type="Proteomes" id="UP000600214">
    <property type="component" value="Unassembled WGS sequence"/>
</dbReference>
<organism evidence="3 4">
    <name type="scientific">Dyadobacter endophyticus</name>
    <dbReference type="NCBI Taxonomy" id="1749036"/>
    <lineage>
        <taxon>Bacteria</taxon>
        <taxon>Pseudomonadati</taxon>
        <taxon>Bacteroidota</taxon>
        <taxon>Cytophagia</taxon>
        <taxon>Cytophagales</taxon>
        <taxon>Spirosomataceae</taxon>
        <taxon>Dyadobacter</taxon>
    </lineage>
</organism>
<evidence type="ECO:0000313" key="3">
    <source>
        <dbReference type="EMBL" id="GGH48620.1"/>
    </source>
</evidence>
<sequence>MKTALLILIVFIVPLTSHAFGTITYARALEPTSGVAFPNPNAPTVYAGQSIRLSGFAGGPGGISPFFWFGEGLPTAGGDRESLVTLQNSGIEPRTVIYIFAEDASSEYKAVVTVTVLPAQTVSPEPVLTGLPICAGKDVPITITASGCPGTIKWYYINQQGNYQIKSYMPEYNGLTALVLSPMTTPRSICATCTVGGIESLGGKRFTIYPNGASGSLTILAETDPSDTLCPWTKVNLTATGVGINTGLVEWQKSASGNGRRLGTGPNISSTVDDRNTSFLAWHEDGCSTQYASIDYKVNLPTAVAATSSSQTFVFPNSLYTSVSKDCQQIAYFSTLYNYKESFSGKEITVKVNVEPQVGVYKGQPYLQRHYDFEPVQAIAPTAKYQVGLYFTQAEFDAFNEHSSVKLPSNNSTEELEKFSNLRVWQAHGLPLSQPATPGNYSGGAVTDYLADPETKVIWDKELDCWRINFWASGFSGFFITMDNAIAFPVTLVDFSARLNEKVVDLNWQTSDEVNSDHFEVQHGTDGKNWATLHKIGSAGTSNTAKKYSYRHENPVHGENLYRLKMVDSDETYTYSKIVSVNFTSPGGLRIFPNPAFDQIVFQNEVPLRNYQILSVTGKVVQEKRFENASKSEADISSLAAGVYIVKVTDIHGESTNRKFVIKR</sequence>
<evidence type="ECO:0000259" key="2">
    <source>
        <dbReference type="Pfam" id="PF18962"/>
    </source>
</evidence>
<feature type="domain" description="Secretion system C-terminal sorting" evidence="2">
    <location>
        <begin position="591"/>
        <end position="662"/>
    </location>
</feature>
<proteinExistence type="predicted"/>
<dbReference type="EMBL" id="BMIA01000004">
    <property type="protein sequence ID" value="GGH48620.1"/>
    <property type="molecule type" value="Genomic_DNA"/>
</dbReference>
<accession>A0ABQ1Z5I4</accession>
<dbReference type="RefSeq" id="WP_188937550.1">
    <property type="nucleotide sequence ID" value="NZ_BMIA01000004.1"/>
</dbReference>
<keyword evidence="1" id="KW-0732">Signal</keyword>
<dbReference type="Pfam" id="PF18962">
    <property type="entry name" value="Por_Secre_tail"/>
    <property type="match status" value="1"/>
</dbReference>